<comment type="caution">
    <text evidence="8">The sequence shown here is derived from an EMBL/GenBank/DDBJ whole genome shotgun (WGS) entry which is preliminary data.</text>
</comment>
<keyword evidence="4 6" id="KW-1133">Transmembrane helix</keyword>
<sequence length="230" mass="25090">MNDNVKSSNLTSILKQFYKPILMVMGIVLVAFFARYFHGLDLFLRDQNLLKSGTQGQIIFLFIAISMCAIGFPRQVVCLTAGVVYGFWLGFLYATIATIVGAVITYSWALWLGKDWGAKYLSHSKLKKISRFIHGNPFSAVLMCRLMPVGSSVVLNTTAGVMGIGWLPFLGATVLGSMPQTVVFVLLGGGVRIGHTGQIILSAVLFTLSAGLGIFLMKRSFSKKNDLLLP</sequence>
<accession>A0A9W4TNX4</accession>
<feature type="transmembrane region" description="Helical" evidence="6">
    <location>
        <begin position="20"/>
        <end position="37"/>
    </location>
</feature>
<comment type="similarity">
    <text evidence="6">Belongs to the TVP38/TMEM64 family.</text>
</comment>
<evidence type="ECO:0000256" key="4">
    <source>
        <dbReference type="ARBA" id="ARBA00022989"/>
    </source>
</evidence>
<dbReference type="AlphaFoldDB" id="A0A9W4TNX4"/>
<dbReference type="InterPro" id="IPR032816">
    <property type="entry name" value="VTT_dom"/>
</dbReference>
<dbReference type="InterPro" id="IPR015414">
    <property type="entry name" value="TMEM64"/>
</dbReference>
<keyword evidence="3 6" id="KW-0812">Transmembrane</keyword>
<dbReference type="GO" id="GO:0005886">
    <property type="term" value="C:plasma membrane"/>
    <property type="evidence" value="ECO:0007669"/>
    <property type="project" value="UniProtKB-SubCell"/>
</dbReference>
<feature type="transmembrane region" description="Helical" evidence="6">
    <location>
        <begin position="132"/>
        <end position="154"/>
    </location>
</feature>
<gene>
    <name evidence="9" type="ORF">R53529_LOCUS1431</name>
    <name evidence="8" type="ORF">R53530_LOCUS1003</name>
</gene>
<feature type="transmembrane region" description="Helical" evidence="6">
    <location>
        <begin position="58"/>
        <end position="85"/>
    </location>
</feature>
<evidence type="ECO:0000313" key="8">
    <source>
        <dbReference type="EMBL" id="CAI3937061.1"/>
    </source>
</evidence>
<evidence type="ECO:0000259" key="7">
    <source>
        <dbReference type="Pfam" id="PF09335"/>
    </source>
</evidence>
<evidence type="ECO:0000256" key="5">
    <source>
        <dbReference type="ARBA" id="ARBA00023136"/>
    </source>
</evidence>
<protein>
    <recommendedName>
        <fullName evidence="6">TVP38/TMEM64 family membrane protein</fullName>
    </recommendedName>
</protein>
<dbReference type="Proteomes" id="UP001154255">
    <property type="component" value="Unassembled WGS sequence"/>
</dbReference>
<dbReference type="Proteomes" id="UP001154259">
    <property type="component" value="Unassembled WGS sequence"/>
</dbReference>
<dbReference type="EMBL" id="CAMXCM010000002">
    <property type="protein sequence ID" value="CAI3937061.1"/>
    <property type="molecule type" value="Genomic_DNA"/>
</dbReference>
<proteinExistence type="inferred from homology"/>
<evidence type="ECO:0000313" key="11">
    <source>
        <dbReference type="Proteomes" id="UP001154259"/>
    </source>
</evidence>
<evidence type="ECO:0000313" key="10">
    <source>
        <dbReference type="Proteomes" id="UP001154255"/>
    </source>
</evidence>
<feature type="transmembrane region" description="Helical" evidence="6">
    <location>
        <begin position="91"/>
        <end position="111"/>
    </location>
</feature>
<dbReference type="RefSeq" id="WP_271789858.1">
    <property type="nucleotide sequence ID" value="NZ_CAMXCJ010000003.1"/>
</dbReference>
<evidence type="ECO:0000256" key="2">
    <source>
        <dbReference type="ARBA" id="ARBA00022475"/>
    </source>
</evidence>
<reference evidence="8" key="1">
    <citation type="submission" date="2022-10" db="EMBL/GenBank/DDBJ databases">
        <authorList>
            <person name="Botero Cardona J."/>
        </authorList>
    </citation>
    <scope>NUCLEOTIDE SEQUENCE</scope>
    <source>
        <strain evidence="8">LMG 31819</strain>
        <strain evidence="9">R-53529</strain>
    </source>
</reference>
<evidence type="ECO:0000256" key="3">
    <source>
        <dbReference type="ARBA" id="ARBA00022692"/>
    </source>
</evidence>
<keyword evidence="2 6" id="KW-1003">Cell membrane</keyword>
<organism evidence="8 10">
    <name type="scientific">Commensalibacter communis</name>
    <dbReference type="NCBI Taxonomy" id="2972786"/>
    <lineage>
        <taxon>Bacteria</taxon>
        <taxon>Pseudomonadati</taxon>
        <taxon>Pseudomonadota</taxon>
        <taxon>Alphaproteobacteria</taxon>
        <taxon>Acetobacterales</taxon>
        <taxon>Acetobacteraceae</taxon>
    </lineage>
</organism>
<dbReference type="Pfam" id="PF09335">
    <property type="entry name" value="VTT_dom"/>
    <property type="match status" value="1"/>
</dbReference>
<feature type="domain" description="VTT" evidence="7">
    <location>
        <begin position="72"/>
        <end position="188"/>
    </location>
</feature>
<dbReference type="EMBL" id="CAMXCS010000002">
    <property type="protein sequence ID" value="CAI3946395.1"/>
    <property type="molecule type" value="Genomic_DNA"/>
</dbReference>
<feature type="transmembrane region" description="Helical" evidence="6">
    <location>
        <begin position="199"/>
        <end position="217"/>
    </location>
</feature>
<comment type="subcellular location">
    <subcellularLocation>
        <location evidence="1 6">Cell membrane</location>
        <topology evidence="1 6">Multi-pass membrane protein</topology>
    </subcellularLocation>
</comment>
<dbReference type="PANTHER" id="PTHR12677">
    <property type="entry name" value="GOLGI APPARATUS MEMBRANE PROTEIN TVP38-RELATED"/>
    <property type="match status" value="1"/>
</dbReference>
<feature type="transmembrane region" description="Helical" evidence="6">
    <location>
        <begin position="166"/>
        <end position="187"/>
    </location>
</feature>
<evidence type="ECO:0000313" key="9">
    <source>
        <dbReference type="EMBL" id="CAI3946395.1"/>
    </source>
</evidence>
<name>A0A9W4TNX4_9PROT</name>
<evidence type="ECO:0000256" key="6">
    <source>
        <dbReference type="RuleBase" id="RU366058"/>
    </source>
</evidence>
<keyword evidence="11" id="KW-1185">Reference proteome</keyword>
<dbReference type="PANTHER" id="PTHR12677:SF59">
    <property type="entry name" value="GOLGI APPARATUS MEMBRANE PROTEIN TVP38-RELATED"/>
    <property type="match status" value="1"/>
</dbReference>
<keyword evidence="5 6" id="KW-0472">Membrane</keyword>
<evidence type="ECO:0000256" key="1">
    <source>
        <dbReference type="ARBA" id="ARBA00004651"/>
    </source>
</evidence>